<feature type="domain" description="VOC" evidence="4">
    <location>
        <begin position="3"/>
        <end position="134"/>
    </location>
</feature>
<evidence type="ECO:0000259" key="4">
    <source>
        <dbReference type="PROSITE" id="PS51819"/>
    </source>
</evidence>
<evidence type="ECO:0000256" key="2">
    <source>
        <dbReference type="ARBA" id="ARBA00021572"/>
    </source>
</evidence>
<evidence type="ECO:0000256" key="3">
    <source>
        <dbReference type="ARBA" id="ARBA00023251"/>
    </source>
</evidence>
<dbReference type="PROSITE" id="PS51819">
    <property type="entry name" value="VOC"/>
    <property type="match status" value="1"/>
</dbReference>
<dbReference type="SUPFAM" id="SSF54593">
    <property type="entry name" value="Glyoxalase/Bleomycin resistance protein/Dihydroxybiphenyl dioxygenase"/>
    <property type="match status" value="1"/>
</dbReference>
<dbReference type="Proteomes" id="UP000182567">
    <property type="component" value="Chromosome"/>
</dbReference>
<comment type="similarity">
    <text evidence="1">Belongs to the bleomycin resistance protein family.</text>
</comment>
<evidence type="ECO:0000256" key="1">
    <source>
        <dbReference type="ARBA" id="ARBA00011051"/>
    </source>
</evidence>
<dbReference type="Pfam" id="PF00903">
    <property type="entry name" value="Glyoxalase"/>
    <property type="match status" value="1"/>
</dbReference>
<dbReference type="GO" id="GO:0046677">
    <property type="term" value="P:response to antibiotic"/>
    <property type="evidence" value="ECO:0007669"/>
    <property type="project" value="UniProtKB-KW"/>
</dbReference>
<accession>A0A1J0EP14</accession>
<proteinExistence type="inferred from homology"/>
<dbReference type="GeneID" id="46910321"/>
<organism evidence="5 6">
    <name type="scientific">Pseudomonas frederiksbergensis</name>
    <dbReference type="NCBI Taxonomy" id="104087"/>
    <lineage>
        <taxon>Bacteria</taxon>
        <taxon>Pseudomonadati</taxon>
        <taxon>Pseudomonadota</taxon>
        <taxon>Gammaproteobacteria</taxon>
        <taxon>Pseudomonadales</taxon>
        <taxon>Pseudomonadaceae</taxon>
        <taxon>Pseudomonas</taxon>
    </lineage>
</organism>
<dbReference type="RefSeq" id="WP_071553480.1">
    <property type="nucleotide sequence ID" value="NZ_CP017886.1"/>
</dbReference>
<protein>
    <recommendedName>
        <fullName evidence="2">Bleomycin resistance protein</fullName>
    </recommendedName>
</protein>
<dbReference type="EMBL" id="CP017886">
    <property type="protein sequence ID" value="APC17675.1"/>
    <property type="molecule type" value="Genomic_DNA"/>
</dbReference>
<gene>
    <name evidence="5" type="ORF">BLL42_18780</name>
</gene>
<evidence type="ECO:0000313" key="5">
    <source>
        <dbReference type="EMBL" id="APC17675.1"/>
    </source>
</evidence>
<evidence type="ECO:0000313" key="6">
    <source>
        <dbReference type="Proteomes" id="UP000182567"/>
    </source>
</evidence>
<dbReference type="InterPro" id="IPR000335">
    <property type="entry name" value="Bleomycin-R"/>
</dbReference>
<dbReference type="InterPro" id="IPR037523">
    <property type="entry name" value="VOC_core"/>
</dbReference>
<dbReference type="InterPro" id="IPR004360">
    <property type="entry name" value="Glyas_Fos-R_dOase_dom"/>
</dbReference>
<dbReference type="InterPro" id="IPR029068">
    <property type="entry name" value="Glyas_Bleomycin-R_OHBP_Dase"/>
</dbReference>
<dbReference type="AlphaFoldDB" id="A0A1J0EP14"/>
<dbReference type="CDD" id="cd08349">
    <property type="entry name" value="BLMA_like"/>
    <property type="match status" value="1"/>
</dbReference>
<keyword evidence="3" id="KW-0046">Antibiotic resistance</keyword>
<reference evidence="6" key="1">
    <citation type="submission" date="2016-10" db="EMBL/GenBank/DDBJ databases">
        <title>Pseudomonas frederiksbergensis ERGS4:02 complete genome.</title>
        <authorList>
            <person name="Kumar R."/>
            <person name="Acharya V."/>
            <person name="Singh D."/>
        </authorList>
    </citation>
    <scope>NUCLEOTIDE SEQUENCE [LARGE SCALE GENOMIC DNA]</scope>
    <source>
        <strain evidence="6">ERGS4:02</strain>
    </source>
</reference>
<name>A0A1J0EP14_9PSED</name>
<sequence>MLSRNRMVPELMVGDIRKSLDFWSTLVGFRVAYDRPEEGFAYLDFDGVQVMLEQYDPLDGQWVTGPLEAPFGRGINFQMTVDKVEPILQRLTAVGWPLFRPFADAWYRSGTVEVGQRELLVQDPDGYLLRLVESLGERAPSNKTSATLSG</sequence>
<dbReference type="Gene3D" id="3.10.180.10">
    <property type="entry name" value="2,3-Dihydroxybiphenyl 1,2-Dioxygenase, domain 1"/>
    <property type="match status" value="1"/>
</dbReference>
<dbReference type="OrthoDB" id="284897at2"/>